<reference evidence="2" key="1">
    <citation type="journal article" date="2024" name="Proc. Natl. Acad. Sci. U.S.A.">
        <title>Extraordinary preservation of gene collinearity over three hundred million years revealed in homosporous lycophytes.</title>
        <authorList>
            <person name="Li C."/>
            <person name="Wickell D."/>
            <person name="Kuo L.Y."/>
            <person name="Chen X."/>
            <person name="Nie B."/>
            <person name="Liao X."/>
            <person name="Peng D."/>
            <person name="Ji J."/>
            <person name="Jenkins J."/>
            <person name="Williams M."/>
            <person name="Shu S."/>
            <person name="Plott C."/>
            <person name="Barry K."/>
            <person name="Rajasekar S."/>
            <person name="Grimwood J."/>
            <person name="Han X."/>
            <person name="Sun S."/>
            <person name="Hou Z."/>
            <person name="He W."/>
            <person name="Dai G."/>
            <person name="Sun C."/>
            <person name="Schmutz J."/>
            <person name="Leebens-Mack J.H."/>
            <person name="Li F.W."/>
            <person name="Wang L."/>
        </authorList>
    </citation>
    <scope>NUCLEOTIDE SEQUENCE [LARGE SCALE GENOMIC DNA]</scope>
    <source>
        <strain evidence="2">cv. PW_Plant_1</strain>
    </source>
</reference>
<keyword evidence="2" id="KW-1185">Reference proteome</keyword>
<organism evidence="1 2">
    <name type="scientific">Diphasiastrum complanatum</name>
    <name type="common">Issler's clubmoss</name>
    <name type="synonym">Lycopodium complanatum</name>
    <dbReference type="NCBI Taxonomy" id="34168"/>
    <lineage>
        <taxon>Eukaryota</taxon>
        <taxon>Viridiplantae</taxon>
        <taxon>Streptophyta</taxon>
        <taxon>Embryophyta</taxon>
        <taxon>Tracheophyta</taxon>
        <taxon>Lycopodiopsida</taxon>
        <taxon>Lycopodiales</taxon>
        <taxon>Lycopodiaceae</taxon>
        <taxon>Lycopodioideae</taxon>
        <taxon>Diphasiastrum</taxon>
    </lineage>
</organism>
<sequence>MIVVSIGLLHKSIRLANICRLLKVLLRMKALLSRIRMWDMVLEEVSHLCEVNGKPFGAEDDSGLFGFSEQSHVGSTYGVVLPPPHEMQSEEGFLSTNGAVLPPPHEMQFEEGFLLRECKRYSRFMFYVRESVSFTQKCAGSKLGQPKLIDQEVCSSNIIGKEAFVWDTFTWKW</sequence>
<comment type="caution">
    <text evidence="1">The sequence shown here is derived from an EMBL/GenBank/DDBJ whole genome shotgun (WGS) entry which is preliminary data.</text>
</comment>
<proteinExistence type="predicted"/>
<evidence type="ECO:0000313" key="2">
    <source>
        <dbReference type="Proteomes" id="UP001162992"/>
    </source>
</evidence>
<dbReference type="Proteomes" id="UP001162992">
    <property type="component" value="Chromosome 9"/>
</dbReference>
<accession>A0ACC2CRG8</accession>
<gene>
    <name evidence="1" type="ORF">O6H91_09G086300</name>
</gene>
<name>A0ACC2CRG8_DIPCM</name>
<dbReference type="EMBL" id="CM055100">
    <property type="protein sequence ID" value="KAJ7544620.1"/>
    <property type="molecule type" value="Genomic_DNA"/>
</dbReference>
<evidence type="ECO:0000313" key="1">
    <source>
        <dbReference type="EMBL" id="KAJ7544620.1"/>
    </source>
</evidence>
<protein>
    <submittedName>
        <fullName evidence="1">Uncharacterized protein</fullName>
    </submittedName>
</protein>